<evidence type="ECO:0000256" key="6">
    <source>
        <dbReference type="SAM" id="MobiDB-lite"/>
    </source>
</evidence>
<feature type="domain" description="Thioredoxin" evidence="8">
    <location>
        <begin position="34"/>
        <end position="187"/>
    </location>
</feature>
<dbReference type="Gene3D" id="2.40.50.140">
    <property type="entry name" value="Nucleic acid-binding proteins"/>
    <property type="match status" value="2"/>
</dbReference>
<keyword evidence="4" id="KW-0862">Zinc</keyword>
<comment type="caution">
    <text evidence="9">The sequence shown here is derived from an EMBL/GenBank/DDBJ whole genome shotgun (WGS) entry which is preliminary data.</text>
</comment>
<dbReference type="Gene3D" id="3.40.30.10">
    <property type="entry name" value="Glutaredoxin"/>
    <property type="match status" value="1"/>
</dbReference>
<dbReference type="FunFam" id="3.40.30.10:FF:000244">
    <property type="entry name" value="Sulfhydryl oxidase"/>
    <property type="match status" value="1"/>
</dbReference>
<keyword evidence="5" id="KW-0238">DNA-binding</keyword>
<name>A0A2U1L6X1_ARTAN</name>
<dbReference type="InterPro" id="IPR013766">
    <property type="entry name" value="Thioredoxin_domain"/>
</dbReference>
<dbReference type="InterPro" id="IPR013955">
    <property type="entry name" value="Rep_factor-A_C"/>
</dbReference>
<sequence>MSSVFKRLWSVISLWSLSSPLLIHQAVGSRSLLKHSGYQQHDLVVELDVTNFNSVLKDTTANHTIIEFYAHWCPACRNYKVFVLLVHNDISDNLYIPNLKKVARLFNGAAATYPDTVLMTRLDCAIKVNTKICDKFSVNHYPMLFWGTPSGFAAGSMDGNIGKSEIRTINNGRTANRLLKWINTQLGSSFVFKDDILFHGKDELHQSIVADSAQTKGDHEGAEEYYSCAVQADTGDGVVLSQYAQLVERGHTILEHAATGGTGSLLCQWENALGGIVIGTVSTKKKATQAKEDGFHHVILNNANHRTKVELTKDHISKITIPRSMRLCRLKNGVAIFITLALNITCNKLHVKTKHCICIVKKILTKKKSATLQICAGKKNLVIKVAGCISIRERVKKPTKDFDLNKHGSAEDEVQGISHCGQKSVFGHNQCTLTEQNPCEPSRAVVNNTGCHRRFGKEKMTSSVLHPVEDAGPYTLGTTRANPVHGFQTYENTLFQARGSIPPNIDAAGLAYTEDAGPTTRNTVHVFQTYENTLFQARGSIPPNIEAAGFAYTDCHQSHQLERTMHPLTSEGHLCKRKASMPGQGLMLQAKRRKGAHTEQRQLDVGSGEGNSHYANEMCYLYSDDASFDLEGHVAMPQPAAAQGMHYSHTPLPMNEHLFHSQNGQENDPGSISVFTVMSFTKLAVHRKELNLNYFSDAAASTFILQPDMPDPAVVTNVAGPSSYRDGARQYELPSTDILGAIVFESGPETNTDYDVIIQKKARVHYKINTGNARMALVHMALSSIRDHKPGDTGKVLELKVYRVWASWNPPDTTETGYRAILLDRHGDAIQANMDADDIHHFRPILIPGQAFRIYNFECTPTDKWQRTLENPTSLSFTRPTRIDAIPAESFPNHYFHFTSYNQLPTKVWDPRDKGIKDYPVLTDYIGCYITSGDAGNIGNPTTNQSRIRKVEIQNLKYRAIYEEKEPLCVTRYRLQDSEQEQQKNRIPFQLLFKHKPASYRASYRGVRFTCQATITKLNISRGWYYTSCCVCINKVTHSDGNYRCKTHGIIPAPNYRYNFRATVTDGTNSAIFIFFTPKADDFIGVNCGDLVASNKALERGHFPTEIEAIVGTNHTFQFHYNTTSNPGVTEFVMDEVFGITDKPKQIEANPSGKQLDLLLRITSIISTNYDNSTLTFDDAGSESLPKALPTPTPHLKVETTTEAVGHDDSSKGPKFLHYK</sequence>
<dbReference type="SUPFAM" id="SSF51735">
    <property type="entry name" value="NAD(P)-binding Rossmann-fold domains"/>
    <property type="match status" value="1"/>
</dbReference>
<reference evidence="9 10" key="1">
    <citation type="journal article" date="2018" name="Mol. Plant">
        <title>The genome of Artemisia annua provides insight into the evolution of Asteraceae family and artemisinin biosynthesis.</title>
        <authorList>
            <person name="Shen Q."/>
            <person name="Zhang L."/>
            <person name="Liao Z."/>
            <person name="Wang S."/>
            <person name="Yan T."/>
            <person name="Shi P."/>
            <person name="Liu M."/>
            <person name="Fu X."/>
            <person name="Pan Q."/>
            <person name="Wang Y."/>
            <person name="Lv Z."/>
            <person name="Lu X."/>
            <person name="Zhang F."/>
            <person name="Jiang W."/>
            <person name="Ma Y."/>
            <person name="Chen M."/>
            <person name="Hao X."/>
            <person name="Li L."/>
            <person name="Tang Y."/>
            <person name="Lv G."/>
            <person name="Zhou Y."/>
            <person name="Sun X."/>
            <person name="Brodelius P.E."/>
            <person name="Rose J.K.C."/>
            <person name="Tang K."/>
        </authorList>
    </citation>
    <scope>NUCLEOTIDE SEQUENCE [LARGE SCALE GENOMIC DNA]</scope>
    <source>
        <strain evidence="10">cv. Huhao1</strain>
        <tissue evidence="9">Leaf</tissue>
    </source>
</reference>
<accession>A0A2U1L6X1</accession>
<dbReference type="InterPro" id="IPR036291">
    <property type="entry name" value="NAD(P)-bd_dom_sf"/>
</dbReference>
<dbReference type="AlphaFoldDB" id="A0A2U1L6X1"/>
<dbReference type="Gene3D" id="3.40.50.720">
    <property type="entry name" value="NAD(P)-binding Rossmann-like Domain"/>
    <property type="match status" value="1"/>
</dbReference>
<dbReference type="PROSITE" id="PS51352">
    <property type="entry name" value="THIOREDOXIN_2"/>
    <property type="match status" value="1"/>
</dbReference>
<evidence type="ECO:0000256" key="2">
    <source>
        <dbReference type="ARBA" id="ARBA00022723"/>
    </source>
</evidence>
<dbReference type="Pfam" id="PF00085">
    <property type="entry name" value="Thioredoxin"/>
    <property type="match status" value="1"/>
</dbReference>
<feature type="signal peptide" evidence="7">
    <location>
        <begin position="1"/>
        <end position="28"/>
    </location>
</feature>
<dbReference type="InterPro" id="IPR012340">
    <property type="entry name" value="NA-bd_OB-fold"/>
</dbReference>
<keyword evidence="7" id="KW-0732">Signal</keyword>
<dbReference type="SUPFAM" id="SSF50249">
    <property type="entry name" value="Nucleic acid-binding proteins"/>
    <property type="match status" value="2"/>
</dbReference>
<evidence type="ECO:0000256" key="1">
    <source>
        <dbReference type="ARBA" id="ARBA00005690"/>
    </source>
</evidence>
<dbReference type="EMBL" id="PKPP01011111">
    <property type="protein sequence ID" value="PWA44750.1"/>
    <property type="molecule type" value="Genomic_DNA"/>
</dbReference>
<feature type="compositionally biased region" description="Basic and acidic residues" evidence="6">
    <location>
        <begin position="1196"/>
        <end position="1212"/>
    </location>
</feature>
<feature type="chain" id="PRO_5015550664" evidence="7">
    <location>
        <begin position="29"/>
        <end position="1220"/>
    </location>
</feature>
<evidence type="ECO:0000256" key="4">
    <source>
        <dbReference type="ARBA" id="ARBA00022833"/>
    </source>
</evidence>
<dbReference type="InterPro" id="IPR036249">
    <property type="entry name" value="Thioredoxin-like_sf"/>
</dbReference>
<organism evidence="9 10">
    <name type="scientific">Artemisia annua</name>
    <name type="common">Sweet wormwood</name>
    <dbReference type="NCBI Taxonomy" id="35608"/>
    <lineage>
        <taxon>Eukaryota</taxon>
        <taxon>Viridiplantae</taxon>
        <taxon>Streptophyta</taxon>
        <taxon>Embryophyta</taxon>
        <taxon>Tracheophyta</taxon>
        <taxon>Spermatophyta</taxon>
        <taxon>Magnoliopsida</taxon>
        <taxon>eudicotyledons</taxon>
        <taxon>Gunneridae</taxon>
        <taxon>Pentapetalae</taxon>
        <taxon>asterids</taxon>
        <taxon>campanulids</taxon>
        <taxon>Asterales</taxon>
        <taxon>Asteraceae</taxon>
        <taxon>Asteroideae</taxon>
        <taxon>Anthemideae</taxon>
        <taxon>Artemisiinae</taxon>
        <taxon>Artemisia</taxon>
    </lineage>
</organism>
<evidence type="ECO:0000313" key="9">
    <source>
        <dbReference type="EMBL" id="PWA44750.1"/>
    </source>
</evidence>
<protein>
    <submittedName>
        <fullName evidence="9">Quiescin-sulfhydryl oxidase 2</fullName>
    </submittedName>
</protein>
<dbReference type="GO" id="GO:0008270">
    <property type="term" value="F:zinc ion binding"/>
    <property type="evidence" value="ECO:0007669"/>
    <property type="project" value="UniProtKB-KW"/>
</dbReference>
<dbReference type="Pfam" id="PF08646">
    <property type="entry name" value="Rep_fac-A_C"/>
    <property type="match status" value="1"/>
</dbReference>
<dbReference type="Proteomes" id="UP000245207">
    <property type="component" value="Unassembled WGS sequence"/>
</dbReference>
<dbReference type="InterPro" id="IPR017937">
    <property type="entry name" value="Thioredoxin_CS"/>
</dbReference>
<evidence type="ECO:0000259" key="8">
    <source>
        <dbReference type="PROSITE" id="PS51352"/>
    </source>
</evidence>
<dbReference type="SUPFAM" id="SSF52833">
    <property type="entry name" value="Thioredoxin-like"/>
    <property type="match status" value="1"/>
</dbReference>
<gene>
    <name evidence="9" type="ORF">CTI12_AA505690</name>
</gene>
<proteinExistence type="inferred from homology"/>
<comment type="similarity">
    <text evidence="1">Belongs to the replication factor A protein 1 family.</text>
</comment>
<evidence type="ECO:0000256" key="5">
    <source>
        <dbReference type="ARBA" id="ARBA00023125"/>
    </source>
</evidence>
<dbReference type="PANTHER" id="PTHR47165:SF4">
    <property type="entry name" value="OS03G0429900 PROTEIN"/>
    <property type="match status" value="1"/>
</dbReference>
<dbReference type="CDD" id="cd04476">
    <property type="entry name" value="RPA1_DBD_C"/>
    <property type="match status" value="1"/>
</dbReference>
<keyword evidence="10" id="KW-1185">Reference proteome</keyword>
<keyword evidence="3" id="KW-0863">Zinc-finger</keyword>
<feature type="region of interest" description="Disordered" evidence="6">
    <location>
        <begin position="1183"/>
        <end position="1220"/>
    </location>
</feature>
<dbReference type="PROSITE" id="PS00194">
    <property type="entry name" value="THIOREDOXIN_1"/>
    <property type="match status" value="1"/>
</dbReference>
<evidence type="ECO:0000256" key="3">
    <source>
        <dbReference type="ARBA" id="ARBA00022771"/>
    </source>
</evidence>
<dbReference type="GO" id="GO:0003677">
    <property type="term" value="F:DNA binding"/>
    <property type="evidence" value="ECO:0007669"/>
    <property type="project" value="UniProtKB-KW"/>
</dbReference>
<dbReference type="STRING" id="35608.A0A2U1L6X1"/>
<dbReference type="InterPro" id="IPR047192">
    <property type="entry name" value="Euk_RPA1_DBD_C"/>
</dbReference>
<dbReference type="PANTHER" id="PTHR47165">
    <property type="entry name" value="OS03G0429900 PROTEIN"/>
    <property type="match status" value="1"/>
</dbReference>
<evidence type="ECO:0000256" key="7">
    <source>
        <dbReference type="SAM" id="SignalP"/>
    </source>
</evidence>
<keyword evidence="2" id="KW-0479">Metal-binding</keyword>
<dbReference type="OrthoDB" id="59470at2759"/>
<evidence type="ECO:0000313" key="10">
    <source>
        <dbReference type="Proteomes" id="UP000245207"/>
    </source>
</evidence>